<proteinExistence type="predicted"/>
<dbReference type="OrthoDB" id="9865388at2"/>
<dbReference type="Proteomes" id="UP000183988">
    <property type="component" value="Unassembled WGS sequence"/>
</dbReference>
<reference evidence="1 2" key="1">
    <citation type="submission" date="2016-11" db="EMBL/GenBank/DDBJ databases">
        <authorList>
            <person name="Jaros S."/>
            <person name="Januszkiewicz K."/>
            <person name="Wedrychowicz H."/>
        </authorList>
    </citation>
    <scope>NUCLEOTIDE SEQUENCE [LARGE SCALE GENOMIC DNA]</scope>
    <source>
        <strain evidence="1 2">IBRC-M 10683</strain>
    </source>
</reference>
<gene>
    <name evidence="1" type="ORF">SAMN05216225_101133</name>
</gene>
<protein>
    <submittedName>
        <fullName evidence="1">Uncharacterized protein</fullName>
    </submittedName>
</protein>
<name>A0A1M5G2D0_9BACI</name>
<accession>A0A1M5G2D0</accession>
<organism evidence="1 2">
    <name type="scientific">Ornithinibacillus halophilus</name>
    <dbReference type="NCBI Taxonomy" id="930117"/>
    <lineage>
        <taxon>Bacteria</taxon>
        <taxon>Bacillati</taxon>
        <taxon>Bacillota</taxon>
        <taxon>Bacilli</taxon>
        <taxon>Bacillales</taxon>
        <taxon>Bacillaceae</taxon>
        <taxon>Ornithinibacillus</taxon>
    </lineage>
</organism>
<dbReference type="AlphaFoldDB" id="A0A1M5G2D0"/>
<evidence type="ECO:0000313" key="2">
    <source>
        <dbReference type="Proteomes" id="UP000183988"/>
    </source>
</evidence>
<sequence>MITKKIYKTKLDYWRVIKLLIPNKPSVNIERRLNSHCISFPNGVSIRILSLQDGAKITIAKRPNRNNEHHFQDAINYVQGKLGSYSTNFKHFGVINNEENY</sequence>
<dbReference type="RefSeq" id="WP_072889366.1">
    <property type="nucleotide sequence ID" value="NZ_FQVW01000011.1"/>
</dbReference>
<keyword evidence="2" id="KW-1185">Reference proteome</keyword>
<dbReference type="EMBL" id="FQVW01000011">
    <property type="protein sequence ID" value="SHF97794.1"/>
    <property type="molecule type" value="Genomic_DNA"/>
</dbReference>
<evidence type="ECO:0000313" key="1">
    <source>
        <dbReference type="EMBL" id="SHF97794.1"/>
    </source>
</evidence>